<keyword evidence="3 8" id="KW-0378">Hydrolase</keyword>
<evidence type="ECO:0000256" key="6">
    <source>
        <dbReference type="SAM" id="Phobius"/>
    </source>
</evidence>
<evidence type="ECO:0000256" key="2">
    <source>
        <dbReference type="ARBA" id="ARBA00022723"/>
    </source>
</evidence>
<name>A0AAX3EL35_PAEUR</name>
<evidence type="ECO:0000256" key="3">
    <source>
        <dbReference type="ARBA" id="ARBA00022801"/>
    </source>
</evidence>
<dbReference type="Proteomes" id="UP001163293">
    <property type="component" value="Chromosome"/>
</dbReference>
<evidence type="ECO:0000313" key="8">
    <source>
        <dbReference type="EMBL" id="UYV98666.1"/>
    </source>
</evidence>
<evidence type="ECO:0000256" key="1">
    <source>
        <dbReference type="ARBA" id="ARBA00022670"/>
    </source>
</evidence>
<evidence type="ECO:0000313" key="9">
    <source>
        <dbReference type="Proteomes" id="UP001163293"/>
    </source>
</evidence>
<dbReference type="Pfam" id="PF00413">
    <property type="entry name" value="Peptidase_M10"/>
    <property type="match status" value="1"/>
</dbReference>
<dbReference type="RefSeq" id="WP_083261929.1">
    <property type="nucleotide sequence ID" value="NZ_CP043010.1"/>
</dbReference>
<dbReference type="Gene3D" id="3.40.390.10">
    <property type="entry name" value="Collagenase (Catalytic Domain)"/>
    <property type="match status" value="1"/>
</dbReference>
<dbReference type="SUPFAM" id="SSF55486">
    <property type="entry name" value="Metalloproteases ('zincins'), catalytic domain"/>
    <property type="match status" value="1"/>
</dbReference>
<feature type="region of interest" description="Disordered" evidence="5">
    <location>
        <begin position="1"/>
        <end position="52"/>
    </location>
</feature>
<keyword evidence="6" id="KW-0472">Membrane</keyword>
<protein>
    <submittedName>
        <fullName evidence="8">Matrixin family metalloprotease</fullName>
        <ecNumber evidence="8">3.4.24.-</ecNumber>
    </submittedName>
</protein>
<dbReference type="GO" id="GO:0008270">
    <property type="term" value="F:zinc ion binding"/>
    <property type="evidence" value="ECO:0007669"/>
    <property type="project" value="InterPro"/>
</dbReference>
<keyword evidence="9" id="KW-1185">Reference proteome</keyword>
<feature type="domain" description="Peptidase M10 metallopeptidase" evidence="7">
    <location>
        <begin position="278"/>
        <end position="309"/>
    </location>
</feature>
<evidence type="ECO:0000256" key="4">
    <source>
        <dbReference type="ARBA" id="ARBA00022833"/>
    </source>
</evidence>
<accession>A0AAX3EL35</accession>
<dbReference type="GO" id="GO:0031012">
    <property type="term" value="C:extracellular matrix"/>
    <property type="evidence" value="ECO:0007669"/>
    <property type="project" value="InterPro"/>
</dbReference>
<proteinExistence type="predicted"/>
<dbReference type="InterPro" id="IPR024079">
    <property type="entry name" value="MetalloPept_cat_dom_sf"/>
</dbReference>
<organism evidence="8 9">
    <name type="scientific">Paenarthrobacter ureafaciens</name>
    <dbReference type="NCBI Taxonomy" id="37931"/>
    <lineage>
        <taxon>Bacteria</taxon>
        <taxon>Bacillati</taxon>
        <taxon>Actinomycetota</taxon>
        <taxon>Actinomycetes</taxon>
        <taxon>Micrococcales</taxon>
        <taxon>Micrococcaceae</taxon>
        <taxon>Paenarthrobacter</taxon>
    </lineage>
</organism>
<dbReference type="GO" id="GO:0004222">
    <property type="term" value="F:metalloendopeptidase activity"/>
    <property type="evidence" value="ECO:0007669"/>
    <property type="project" value="InterPro"/>
</dbReference>
<reference evidence="8" key="1">
    <citation type="submission" date="2022-07" db="EMBL/GenBank/DDBJ databases">
        <authorList>
            <person name="Wu T."/>
        </authorList>
    </citation>
    <scope>NUCLEOTIDE SEQUENCE</scope>
    <source>
        <strain evidence="8">SD-1</strain>
    </source>
</reference>
<sequence length="331" mass="35257">MEPDGSAKGPDPYPPARRSPDEPAGVPPAAPVPPVVGVPPWSTHPRGPLDQPTRPIKHSSIVAVFFLFVVLGLVCAGAYFGGELQQWMGGSTTAQSQAPRPGVLPFGQREDPLPGREEADAPLGTPPVVRPTSSSYKFLAVKDDGSPVAYSPCRPIHYVVNSTRAPASWQPLVEEAIREASLATGLQFIYDGPTSELPSANREGYQPEMYGDRWAPVLIAWSTPEEVPRLAGQTVGLGGSSSIGLSNGYKAYVTGSVALDAPQFTGIMDSPRGREIGVAVIMHELGHLLGLDHVDDPRQLMYDQASWVRQYAAGDRTGLAELGKGPCSKNF</sequence>
<evidence type="ECO:0000256" key="5">
    <source>
        <dbReference type="SAM" id="MobiDB-lite"/>
    </source>
</evidence>
<feature type="transmembrane region" description="Helical" evidence="6">
    <location>
        <begin position="61"/>
        <end position="81"/>
    </location>
</feature>
<dbReference type="AlphaFoldDB" id="A0AAX3EL35"/>
<feature type="region of interest" description="Disordered" evidence="5">
    <location>
        <begin position="91"/>
        <end position="127"/>
    </location>
</feature>
<keyword evidence="2" id="KW-0479">Metal-binding</keyword>
<dbReference type="EMBL" id="CP101185">
    <property type="protein sequence ID" value="UYV98666.1"/>
    <property type="molecule type" value="Genomic_DNA"/>
</dbReference>
<evidence type="ECO:0000259" key="7">
    <source>
        <dbReference type="Pfam" id="PF00413"/>
    </source>
</evidence>
<dbReference type="GO" id="GO:0006508">
    <property type="term" value="P:proteolysis"/>
    <property type="evidence" value="ECO:0007669"/>
    <property type="project" value="UniProtKB-KW"/>
</dbReference>
<keyword evidence="6" id="KW-0812">Transmembrane</keyword>
<keyword evidence="8" id="KW-0482">Metalloprotease</keyword>
<keyword evidence="6" id="KW-1133">Transmembrane helix</keyword>
<dbReference type="EC" id="3.4.24.-" evidence="8"/>
<gene>
    <name evidence="8" type="ORF">NL394_05445</name>
</gene>
<keyword evidence="1" id="KW-0645">Protease</keyword>
<dbReference type="InterPro" id="IPR001818">
    <property type="entry name" value="Pept_M10_metallopeptidase"/>
</dbReference>
<keyword evidence="4" id="KW-0862">Zinc</keyword>
<feature type="compositionally biased region" description="Pro residues" evidence="5">
    <location>
        <begin position="25"/>
        <end position="37"/>
    </location>
</feature>
<feature type="compositionally biased region" description="Basic and acidic residues" evidence="5">
    <location>
        <begin position="108"/>
        <end position="119"/>
    </location>
</feature>